<keyword evidence="5" id="KW-0679">Respiratory chain</keyword>
<keyword evidence="4" id="KW-0813">Transport</keyword>
<keyword evidence="9" id="KW-0472">Membrane</keyword>
<dbReference type="Pfam" id="PF05047">
    <property type="entry name" value="L51_S25_CI-B8"/>
    <property type="match status" value="1"/>
</dbReference>
<comment type="subcellular location">
    <subcellularLocation>
        <location evidence="2">Mitochondrion inner membrane</location>
        <topology evidence="2">Peripheral membrane protein</topology>
        <orientation evidence="2">Matrix side</orientation>
    </subcellularLocation>
</comment>
<evidence type="ECO:0000256" key="2">
    <source>
        <dbReference type="ARBA" id="ARBA00004443"/>
    </source>
</evidence>
<dbReference type="PIRSF" id="PIRSF005822">
    <property type="entry name" value="NDUA2"/>
    <property type="match status" value="1"/>
</dbReference>
<name>A0A367YI50_9ASCO</name>
<sequence>MSKFVIPTALKELRFHLSQTGEASIPVRNFLTKNYPTLKTQLNYKLPILIRESYGIPPTLTARFERGEEVKRNLEGLDEAGVENALNELLKR</sequence>
<keyword evidence="11" id="KW-0830">Ubiquinone</keyword>
<dbReference type="InterPro" id="IPR007741">
    <property type="entry name" value="Ribosomal_mL43/mS25/NADH_DH"/>
</dbReference>
<dbReference type="InterPro" id="IPR016464">
    <property type="entry name" value="NADH_Ub_cplx-1_asu_su-2"/>
</dbReference>
<keyword evidence="8" id="KW-0496">Mitochondrion</keyword>
<dbReference type="STRING" id="5486.A0A367YI50"/>
<dbReference type="Proteomes" id="UP000253472">
    <property type="component" value="Unassembled WGS sequence"/>
</dbReference>
<comment type="function">
    <text evidence="1">Accessory subunit of the mitochondrial membrane respiratory chain NADH dehydrogenase (Complex I), that is believed not to be involved in catalysis. Complex I functions in the transfer of electrons from NADH to the respiratory chain. The immediate electron acceptor for the enzyme is believed to be ubiquinone.</text>
</comment>
<evidence type="ECO:0000256" key="4">
    <source>
        <dbReference type="ARBA" id="ARBA00022448"/>
    </source>
</evidence>
<dbReference type="SMART" id="SM00916">
    <property type="entry name" value="L51_S25_CI-B8"/>
    <property type="match status" value="1"/>
</dbReference>
<dbReference type="InterPro" id="IPR036249">
    <property type="entry name" value="Thioredoxin-like_sf"/>
</dbReference>
<evidence type="ECO:0000259" key="10">
    <source>
        <dbReference type="SMART" id="SM00916"/>
    </source>
</evidence>
<evidence type="ECO:0000256" key="9">
    <source>
        <dbReference type="ARBA" id="ARBA00023136"/>
    </source>
</evidence>
<dbReference type="FunFam" id="3.40.30.10:FF:000487">
    <property type="entry name" value="NADH-ubiquinone oxidoreductase subunit, putative"/>
    <property type="match status" value="1"/>
</dbReference>
<organism evidence="11 12">
    <name type="scientific">Candida viswanathii</name>
    <dbReference type="NCBI Taxonomy" id="5486"/>
    <lineage>
        <taxon>Eukaryota</taxon>
        <taxon>Fungi</taxon>
        <taxon>Dikarya</taxon>
        <taxon>Ascomycota</taxon>
        <taxon>Saccharomycotina</taxon>
        <taxon>Pichiomycetes</taxon>
        <taxon>Debaryomycetaceae</taxon>
        <taxon>Candida/Lodderomyces clade</taxon>
        <taxon>Candida</taxon>
    </lineage>
</organism>
<keyword evidence="12" id="KW-1185">Reference proteome</keyword>
<dbReference type="OrthoDB" id="10250268at2759"/>
<evidence type="ECO:0000256" key="5">
    <source>
        <dbReference type="ARBA" id="ARBA00022660"/>
    </source>
</evidence>
<comment type="similarity">
    <text evidence="3">Belongs to the complex I NDUFA2 subunit family.</text>
</comment>
<dbReference type="GO" id="GO:0005743">
    <property type="term" value="C:mitochondrial inner membrane"/>
    <property type="evidence" value="ECO:0007669"/>
    <property type="project" value="UniProtKB-SubCell"/>
</dbReference>
<dbReference type="PANTHER" id="PTHR12878">
    <property type="entry name" value="NADH-UBIQUINONE OXIDOREDUCTASE B8 SUBUNIT"/>
    <property type="match status" value="1"/>
</dbReference>
<gene>
    <name evidence="11" type="ORF">Cantr_01433</name>
</gene>
<evidence type="ECO:0000313" key="11">
    <source>
        <dbReference type="EMBL" id="RCK65528.1"/>
    </source>
</evidence>
<keyword evidence="6" id="KW-0999">Mitochondrion inner membrane</keyword>
<comment type="caution">
    <text evidence="11">The sequence shown here is derived from an EMBL/GenBank/DDBJ whole genome shotgun (WGS) entry which is preliminary data.</text>
</comment>
<keyword evidence="7" id="KW-0249">Electron transport</keyword>
<dbReference type="EMBL" id="QLNQ01000020">
    <property type="protein sequence ID" value="RCK65528.1"/>
    <property type="molecule type" value="Genomic_DNA"/>
</dbReference>
<evidence type="ECO:0000256" key="1">
    <source>
        <dbReference type="ARBA" id="ARBA00003195"/>
    </source>
</evidence>
<protein>
    <submittedName>
        <fullName evidence="11">NADH dehydrogenase [ubiquinone] 1 alpha subcomplex subunit 2</fullName>
    </submittedName>
</protein>
<evidence type="ECO:0000256" key="8">
    <source>
        <dbReference type="ARBA" id="ARBA00023128"/>
    </source>
</evidence>
<dbReference type="PANTHER" id="PTHR12878:SF0">
    <property type="entry name" value="NADH DEHYDROGENASE [UBIQUINONE] 1 ALPHA SUBCOMPLEX SUBUNIT 2"/>
    <property type="match status" value="1"/>
</dbReference>
<evidence type="ECO:0000256" key="7">
    <source>
        <dbReference type="ARBA" id="ARBA00022982"/>
    </source>
</evidence>
<reference evidence="11 12" key="1">
    <citation type="submission" date="2018-06" db="EMBL/GenBank/DDBJ databases">
        <title>Whole genome sequencing of Candida tropicalis (genome annotated by CSBL at Korea University).</title>
        <authorList>
            <person name="Ahn J."/>
        </authorList>
    </citation>
    <scope>NUCLEOTIDE SEQUENCE [LARGE SCALE GENOMIC DNA]</scope>
    <source>
        <strain evidence="11 12">ATCC 20962</strain>
    </source>
</reference>
<evidence type="ECO:0000256" key="3">
    <source>
        <dbReference type="ARBA" id="ARBA00008939"/>
    </source>
</evidence>
<feature type="domain" description="Ribosomal protein/NADH dehydrogenase" evidence="10">
    <location>
        <begin position="19"/>
        <end position="91"/>
    </location>
</feature>
<evidence type="ECO:0000313" key="12">
    <source>
        <dbReference type="Proteomes" id="UP000253472"/>
    </source>
</evidence>
<evidence type="ECO:0000256" key="6">
    <source>
        <dbReference type="ARBA" id="ARBA00022792"/>
    </source>
</evidence>
<dbReference type="SUPFAM" id="SSF52833">
    <property type="entry name" value="Thioredoxin-like"/>
    <property type="match status" value="1"/>
</dbReference>
<dbReference type="AlphaFoldDB" id="A0A367YI50"/>
<proteinExistence type="inferred from homology"/>
<dbReference type="Gene3D" id="3.40.30.10">
    <property type="entry name" value="Glutaredoxin"/>
    <property type="match status" value="1"/>
</dbReference>
<accession>A0A367YI50</accession>